<feature type="compositionally biased region" description="Basic and acidic residues" evidence="1">
    <location>
        <begin position="262"/>
        <end position="271"/>
    </location>
</feature>
<name>Q2XNU7_ASPOF</name>
<evidence type="ECO:0000256" key="1">
    <source>
        <dbReference type="SAM" id="MobiDB-lite"/>
    </source>
</evidence>
<evidence type="ECO:0000259" key="2">
    <source>
        <dbReference type="Pfam" id="PF12776"/>
    </source>
</evidence>
<feature type="compositionally biased region" description="Polar residues" evidence="1">
    <location>
        <begin position="245"/>
        <end position="260"/>
    </location>
</feature>
<proteinExistence type="predicted"/>
<feature type="domain" description="Myb/SANT-like" evidence="2">
    <location>
        <begin position="36"/>
        <end position="125"/>
    </location>
</feature>
<dbReference type="InterPro" id="IPR024752">
    <property type="entry name" value="Myb/SANT-like_dom"/>
</dbReference>
<dbReference type="EMBL" id="AC183409">
    <property type="protein sequence ID" value="ABB55325.1"/>
    <property type="molecule type" value="Genomic_DNA"/>
</dbReference>
<dbReference type="PANTHER" id="PTHR31704">
    <property type="entry name" value="MYB/SANT-LIKE DNA-BINDING DOMAIN PROTEIN-RELATED"/>
    <property type="match status" value="1"/>
</dbReference>
<organism evidence="3">
    <name type="scientific">Asparagus officinalis</name>
    <name type="common">Garden asparagus</name>
    <dbReference type="NCBI Taxonomy" id="4686"/>
    <lineage>
        <taxon>Eukaryota</taxon>
        <taxon>Viridiplantae</taxon>
        <taxon>Streptophyta</taxon>
        <taxon>Embryophyta</taxon>
        <taxon>Tracheophyta</taxon>
        <taxon>Spermatophyta</taxon>
        <taxon>Magnoliopsida</taxon>
        <taxon>Liliopsida</taxon>
        <taxon>Asparagales</taxon>
        <taxon>Asparagaceae</taxon>
        <taxon>Asparagoideae</taxon>
        <taxon>Asparagus</taxon>
    </lineage>
</organism>
<gene>
    <name evidence="3" type="ORF">12.t00042</name>
</gene>
<dbReference type="AlphaFoldDB" id="Q2XNU7"/>
<dbReference type="Pfam" id="PF12776">
    <property type="entry name" value="Myb_DNA-bind_3"/>
    <property type="match status" value="1"/>
</dbReference>
<evidence type="ECO:0000313" key="3">
    <source>
        <dbReference type="EMBL" id="ABB55325.1"/>
    </source>
</evidence>
<protein>
    <recommendedName>
        <fullName evidence="2">Myb/SANT-like domain-containing protein</fullName>
    </recommendedName>
</protein>
<sequence length="403" mass="46059">MDVCRQNAWLMESNNDDVDNQKNKGTDDVEGKTFNWTNDFTIVLLELCLAFVAKNGCNQLFKWRDIGKDFEARTNRKVNNYRSLKNKYDQMKRDWRIWKGLKQSETGLGWDYITGKLDCSNEWWEIKIKEKPEAKKFRNKGVPRAIEELWDQLYLDVVANGLECVTPGMNPSSVVVNDVQSGNVEGVQEGVEEEETNSEERVLGEYDDTQDHVYPEYSQYSSHLENPERSEGTFWHEFSNEVLNADNQQPNQSQGVTQVPTIDRRTSKEPQKTTTKKTVNSVPMKRKRRQSTGLAMMNHHLENMVAFYGRAAQALESDCSAPDSVTNTQTPVNCAVMVMNVLNSMDGLEKGSALWCYARSFIGLLLAWDLCLCRGLSVDHRRSDLIAEKLGRALSIREGIEKS</sequence>
<accession>Q2XNU7</accession>
<dbReference type="PANTHER" id="PTHR31704:SF55">
    <property type="entry name" value="MYB_SANT-LIKE DNA-BINDING DOMAIN PROTEIN"/>
    <property type="match status" value="1"/>
</dbReference>
<feature type="compositionally biased region" description="Polar residues" evidence="1">
    <location>
        <begin position="272"/>
        <end position="281"/>
    </location>
</feature>
<feature type="region of interest" description="Disordered" evidence="1">
    <location>
        <begin position="245"/>
        <end position="289"/>
    </location>
</feature>
<reference evidence="3" key="1">
    <citation type="submission" date="2006-04" db="EMBL/GenBank/DDBJ databases">
        <title>Comparative Sequence and Genetic Analyses of the Asparagus, Onion, and Rice Genomes Reveal Similar Structures, But No Microsynteny.</title>
        <authorList>
            <person name="Jernej J."/>
            <person name="Suzuki G."/>
            <person name="McCallum J."/>
            <person name="Cheung F."/>
            <person name="Arbogast T."/>
            <person name="Tallon L.J."/>
            <person name="Smith S."/>
            <person name="Utterback T."/>
            <person name="Havey M.J."/>
            <person name="Town C.D."/>
        </authorList>
    </citation>
    <scope>NUCLEOTIDE SEQUENCE</scope>
</reference>